<feature type="transmembrane region" description="Helical" evidence="1">
    <location>
        <begin position="128"/>
        <end position="147"/>
    </location>
</feature>
<sequence>MTDRSVQRSSGSLWLQAAIVTAFFSALMIRQSLQHGRLALPPTFDDVSYLNQGGYYLSIFDTQGFTGLLNTYLAGPPHAPISTGAAFAGLALFGVHDWIGAVTNAVILLFFSRLFLTVARDLTIAQSTLLLSALWCGPYIGMTLIWFRPDMLAALLVAIGTVYIVTRTDWVANRRAQIIGGIFCGLSLWGKPTIFPLTLALYGIAVLLTSLPAAFNREYKKILYAAIVLFGLAITVSLPYYAFSLDSVVSYIYDVVFGSQADIWVHPLPLVETLNFYLTGYYGKISIGWWVYGAPVVALLAFMTLWIGADITALRRALLVVALVLIAYVAVTIPTFKGPHGFPFAATLLVSTALAVTVIARSLPRIYSTAFCALILAVSLWQFEWEFTIAHSYVTTAQANSRHALVDEMTEVIGDSVENKTILFSTSSNYSNFLTLEFQYRQKGLPLPRWSVLHLSADFGEHEREIQKADIVVAYTPEFTEVIPNLPTASAEFRQRFVDAVKQSGLFSDPALIPDPVLGGGILIFKRIGVR</sequence>
<dbReference type="RefSeq" id="WP_146605980.1">
    <property type="nucleotide sequence ID" value="NZ_MZXV01000001.1"/>
</dbReference>
<name>A0A2W7CB81_9HYPH</name>
<feature type="transmembrane region" description="Helical" evidence="1">
    <location>
        <begin position="98"/>
        <end position="116"/>
    </location>
</feature>
<protein>
    <recommendedName>
        <fullName evidence="4">Glycosyltransferase RgtA/B/C/D-like domain-containing protein</fullName>
    </recommendedName>
</protein>
<keyword evidence="1" id="KW-0812">Transmembrane</keyword>
<feature type="transmembrane region" description="Helical" evidence="1">
    <location>
        <begin position="287"/>
        <end position="306"/>
    </location>
</feature>
<gene>
    <name evidence="2" type="ORF">B5V02_00325</name>
</gene>
<feature type="transmembrane region" description="Helical" evidence="1">
    <location>
        <begin position="194"/>
        <end position="215"/>
    </location>
</feature>
<reference evidence="3" key="1">
    <citation type="submission" date="2017-03" db="EMBL/GenBank/DDBJ databases">
        <authorList>
            <person name="Safronova V.I."/>
            <person name="Sazanova A.L."/>
            <person name="Chirak E.R."/>
        </authorList>
    </citation>
    <scope>NUCLEOTIDE SEQUENCE [LARGE SCALE GENOMIC DNA]</scope>
    <source>
        <strain evidence="3">Ach-343</strain>
    </source>
</reference>
<comment type="caution">
    <text evidence="2">The sequence shown here is derived from an EMBL/GenBank/DDBJ whole genome shotgun (WGS) entry which is preliminary data.</text>
</comment>
<feature type="transmembrane region" description="Helical" evidence="1">
    <location>
        <begin position="342"/>
        <end position="359"/>
    </location>
</feature>
<organism evidence="2 3">
    <name type="scientific">Mesorhizobium kowhaii</name>
    <dbReference type="NCBI Taxonomy" id="1300272"/>
    <lineage>
        <taxon>Bacteria</taxon>
        <taxon>Pseudomonadati</taxon>
        <taxon>Pseudomonadota</taxon>
        <taxon>Alphaproteobacteria</taxon>
        <taxon>Hyphomicrobiales</taxon>
        <taxon>Phyllobacteriaceae</taxon>
        <taxon>Mesorhizobium</taxon>
    </lineage>
</organism>
<accession>A0A2W7CB81</accession>
<evidence type="ECO:0000313" key="2">
    <source>
        <dbReference type="EMBL" id="PZV40512.1"/>
    </source>
</evidence>
<dbReference type="AlphaFoldDB" id="A0A2W7CB81"/>
<evidence type="ECO:0000256" key="1">
    <source>
        <dbReference type="SAM" id="Phobius"/>
    </source>
</evidence>
<keyword evidence="3" id="KW-1185">Reference proteome</keyword>
<feature type="transmembrane region" description="Helical" evidence="1">
    <location>
        <begin position="12"/>
        <end position="33"/>
    </location>
</feature>
<keyword evidence="1" id="KW-1133">Transmembrane helix</keyword>
<feature type="transmembrane region" description="Helical" evidence="1">
    <location>
        <begin position="318"/>
        <end position="336"/>
    </location>
</feature>
<dbReference type="EMBL" id="MZXV01000001">
    <property type="protein sequence ID" value="PZV40512.1"/>
    <property type="molecule type" value="Genomic_DNA"/>
</dbReference>
<dbReference type="OrthoDB" id="8186454at2"/>
<dbReference type="Proteomes" id="UP000248616">
    <property type="component" value="Unassembled WGS sequence"/>
</dbReference>
<keyword evidence="1" id="KW-0472">Membrane</keyword>
<evidence type="ECO:0000313" key="3">
    <source>
        <dbReference type="Proteomes" id="UP000248616"/>
    </source>
</evidence>
<evidence type="ECO:0008006" key="4">
    <source>
        <dbReference type="Google" id="ProtNLM"/>
    </source>
</evidence>
<feature type="transmembrane region" description="Helical" evidence="1">
    <location>
        <begin position="222"/>
        <end position="243"/>
    </location>
</feature>
<proteinExistence type="predicted"/>